<feature type="compositionally biased region" description="Polar residues" evidence="1">
    <location>
        <begin position="133"/>
        <end position="148"/>
    </location>
</feature>
<dbReference type="EMBL" id="LXFE01004028">
    <property type="protein sequence ID" value="OLL22006.1"/>
    <property type="molecule type" value="Genomic_DNA"/>
</dbReference>
<keyword evidence="2" id="KW-0472">Membrane</keyword>
<comment type="caution">
    <text evidence="3">The sequence shown here is derived from an EMBL/GenBank/DDBJ whole genome shotgun (WGS) entry which is preliminary data.</text>
</comment>
<feature type="region of interest" description="Disordered" evidence="1">
    <location>
        <begin position="133"/>
        <end position="170"/>
    </location>
</feature>
<sequence>MTTNVTSDNYGTIHLTSYQQDLHFNHLLVYLTSSCDQQGWNNTECFEQLLRHESQRLRQGDMVGIVFGSLAGAIVLGLLVSFLWSYYTRHTRIHRAPHNLRRQHDPECAYDHAFMEKKAQPNPVVNEDCQVEQNARGHQNTQSQNETQGFARESPVDEVCVTTTSASEMG</sequence>
<evidence type="ECO:0000313" key="4">
    <source>
        <dbReference type="Proteomes" id="UP000186594"/>
    </source>
</evidence>
<gene>
    <name evidence="3" type="ORF">NEOLI_003622</name>
</gene>
<name>A0A1U7LH73_NEOID</name>
<evidence type="ECO:0000256" key="1">
    <source>
        <dbReference type="SAM" id="MobiDB-lite"/>
    </source>
</evidence>
<evidence type="ECO:0000256" key="2">
    <source>
        <dbReference type="SAM" id="Phobius"/>
    </source>
</evidence>
<proteinExistence type="predicted"/>
<keyword evidence="2" id="KW-0812">Transmembrane</keyword>
<keyword evidence="2" id="KW-1133">Transmembrane helix</keyword>
<accession>A0A1U7LH73</accession>
<feature type="compositionally biased region" description="Polar residues" evidence="1">
    <location>
        <begin position="161"/>
        <end position="170"/>
    </location>
</feature>
<evidence type="ECO:0000313" key="3">
    <source>
        <dbReference type="EMBL" id="OLL22006.1"/>
    </source>
</evidence>
<dbReference type="Proteomes" id="UP000186594">
    <property type="component" value="Unassembled WGS sequence"/>
</dbReference>
<keyword evidence="4" id="KW-1185">Reference proteome</keyword>
<organism evidence="3 4">
    <name type="scientific">Neolecta irregularis (strain DAH-3)</name>
    <dbReference type="NCBI Taxonomy" id="1198029"/>
    <lineage>
        <taxon>Eukaryota</taxon>
        <taxon>Fungi</taxon>
        <taxon>Dikarya</taxon>
        <taxon>Ascomycota</taxon>
        <taxon>Taphrinomycotina</taxon>
        <taxon>Neolectales</taxon>
        <taxon>Neolectaceae</taxon>
        <taxon>Neolecta</taxon>
    </lineage>
</organism>
<reference evidence="3 4" key="1">
    <citation type="submission" date="2016-04" db="EMBL/GenBank/DDBJ databases">
        <title>Evolutionary innovation and constraint leading to complex multicellularity in the Ascomycota.</title>
        <authorList>
            <person name="Cisse O."/>
            <person name="Nguyen A."/>
            <person name="Hewitt D.A."/>
            <person name="Jedd G."/>
            <person name="Stajich J.E."/>
        </authorList>
    </citation>
    <scope>NUCLEOTIDE SEQUENCE [LARGE SCALE GENOMIC DNA]</scope>
    <source>
        <strain evidence="3 4">DAH-3</strain>
    </source>
</reference>
<feature type="transmembrane region" description="Helical" evidence="2">
    <location>
        <begin position="62"/>
        <end position="87"/>
    </location>
</feature>
<protein>
    <submittedName>
        <fullName evidence="3">Uncharacterized protein</fullName>
    </submittedName>
</protein>
<dbReference type="AlphaFoldDB" id="A0A1U7LH73"/>